<reference evidence="2 3" key="1">
    <citation type="submission" date="2023-10" db="EMBL/GenBank/DDBJ databases">
        <title>Marine bacteria isolated from horseshoe crab.</title>
        <authorList>
            <person name="Cheng T.H."/>
        </authorList>
    </citation>
    <scope>NUCLEOTIDE SEQUENCE [LARGE SCALE GENOMIC DNA]</scope>
    <source>
        <strain evidence="2 3">HSC6</strain>
    </source>
</reference>
<evidence type="ECO:0000313" key="3">
    <source>
        <dbReference type="Proteomes" id="UP001186452"/>
    </source>
</evidence>
<evidence type="ECO:0000256" key="1">
    <source>
        <dbReference type="SAM" id="SignalP"/>
    </source>
</evidence>
<proteinExistence type="predicted"/>
<keyword evidence="3" id="KW-1185">Reference proteome</keyword>
<feature type="signal peptide" evidence="1">
    <location>
        <begin position="1"/>
        <end position="21"/>
    </location>
</feature>
<dbReference type="EMBL" id="JAWJZI010000004">
    <property type="protein sequence ID" value="MDV5169636.1"/>
    <property type="molecule type" value="Genomic_DNA"/>
</dbReference>
<dbReference type="InterPro" id="IPR021727">
    <property type="entry name" value="DUF3299"/>
</dbReference>
<comment type="caution">
    <text evidence="2">The sequence shown here is derived from an EMBL/GenBank/DDBJ whole genome shotgun (WGS) entry which is preliminary data.</text>
</comment>
<protein>
    <submittedName>
        <fullName evidence="2">DUF3299 domain-containing protein</fullName>
    </submittedName>
</protein>
<organism evidence="2 3">
    <name type="scientific">Photobacterium rosenbergii</name>
    <dbReference type="NCBI Taxonomy" id="294936"/>
    <lineage>
        <taxon>Bacteria</taxon>
        <taxon>Pseudomonadati</taxon>
        <taxon>Pseudomonadota</taxon>
        <taxon>Gammaproteobacteria</taxon>
        <taxon>Vibrionales</taxon>
        <taxon>Vibrionaceae</taxon>
        <taxon>Photobacterium</taxon>
    </lineage>
</organism>
<dbReference type="Proteomes" id="UP001186452">
    <property type="component" value="Unassembled WGS sequence"/>
</dbReference>
<keyword evidence="1" id="KW-0732">Signal</keyword>
<dbReference type="Pfam" id="PF11736">
    <property type="entry name" value="DUF3299"/>
    <property type="match status" value="1"/>
</dbReference>
<dbReference type="RefSeq" id="WP_317522395.1">
    <property type="nucleotide sequence ID" value="NZ_JAWJZI010000004.1"/>
</dbReference>
<sequence>MNFLKKLPYLILIVLSTAISASELLTFQGSDGQSYLNWSSLVKKVEPIDNPFLTMSHTDLEMMKDYASLNRRVESNSSVFTEEDIRAYQSEMDSIAVELKASGLNPLELIEARNKIMEQQYHQITSPNPEVVDQTWKMLGFIAPIDFDGTKVTRFFLVPTAGACIHTPAPPPNQIIMVEFEQGIELKRLEDPIWVEGKLESEMVTGVASYYDGQSQVDAIYTMKADESQFYK</sequence>
<dbReference type="Gene3D" id="2.40.50.870">
    <property type="entry name" value="Protein of unknown function (DUF3299)"/>
    <property type="match status" value="1"/>
</dbReference>
<accession>A0ABU3ZHR7</accession>
<feature type="chain" id="PRO_5047298099" evidence="1">
    <location>
        <begin position="22"/>
        <end position="232"/>
    </location>
</feature>
<gene>
    <name evidence="2" type="ORF">R2X38_11585</name>
</gene>
<name>A0ABU3ZHR7_9GAMM</name>
<evidence type="ECO:0000313" key="2">
    <source>
        <dbReference type="EMBL" id="MDV5169636.1"/>
    </source>
</evidence>